<comment type="caution">
    <text evidence="2">The sequence shown here is derived from an EMBL/GenBank/DDBJ whole genome shotgun (WGS) entry which is preliminary data.</text>
</comment>
<dbReference type="AlphaFoldDB" id="A0A8X6TGQ3"/>
<accession>A0A8X6TGQ3</accession>
<proteinExistence type="predicted"/>
<sequence>MNPSVGTPREEGGVLMTTYILVVNVGHKSDKGLSTNITKGRTLSPAAHITGTPDTDTPLGPIHAPKKKRRDPALAI</sequence>
<dbReference type="Proteomes" id="UP000887013">
    <property type="component" value="Unassembled WGS sequence"/>
</dbReference>
<gene>
    <name evidence="2" type="ORF">NPIL_469511</name>
</gene>
<feature type="region of interest" description="Disordered" evidence="1">
    <location>
        <begin position="36"/>
        <end position="76"/>
    </location>
</feature>
<reference evidence="2" key="1">
    <citation type="submission" date="2020-08" db="EMBL/GenBank/DDBJ databases">
        <title>Multicomponent nature underlies the extraordinary mechanical properties of spider dragline silk.</title>
        <authorList>
            <person name="Kono N."/>
            <person name="Nakamura H."/>
            <person name="Mori M."/>
            <person name="Yoshida Y."/>
            <person name="Ohtoshi R."/>
            <person name="Malay A.D."/>
            <person name="Moran D.A.P."/>
            <person name="Tomita M."/>
            <person name="Numata K."/>
            <person name="Arakawa K."/>
        </authorList>
    </citation>
    <scope>NUCLEOTIDE SEQUENCE</scope>
</reference>
<dbReference type="EMBL" id="BMAW01104180">
    <property type="protein sequence ID" value="GFT12988.1"/>
    <property type="molecule type" value="Genomic_DNA"/>
</dbReference>
<protein>
    <submittedName>
        <fullName evidence="2">Uncharacterized protein</fullName>
    </submittedName>
</protein>
<evidence type="ECO:0000313" key="3">
    <source>
        <dbReference type="Proteomes" id="UP000887013"/>
    </source>
</evidence>
<evidence type="ECO:0000256" key="1">
    <source>
        <dbReference type="SAM" id="MobiDB-lite"/>
    </source>
</evidence>
<feature type="compositionally biased region" description="Low complexity" evidence="1">
    <location>
        <begin position="50"/>
        <end position="61"/>
    </location>
</feature>
<organism evidence="2 3">
    <name type="scientific">Nephila pilipes</name>
    <name type="common">Giant wood spider</name>
    <name type="synonym">Nephila maculata</name>
    <dbReference type="NCBI Taxonomy" id="299642"/>
    <lineage>
        <taxon>Eukaryota</taxon>
        <taxon>Metazoa</taxon>
        <taxon>Ecdysozoa</taxon>
        <taxon>Arthropoda</taxon>
        <taxon>Chelicerata</taxon>
        <taxon>Arachnida</taxon>
        <taxon>Araneae</taxon>
        <taxon>Araneomorphae</taxon>
        <taxon>Entelegynae</taxon>
        <taxon>Araneoidea</taxon>
        <taxon>Nephilidae</taxon>
        <taxon>Nephila</taxon>
    </lineage>
</organism>
<evidence type="ECO:0000313" key="2">
    <source>
        <dbReference type="EMBL" id="GFT12988.1"/>
    </source>
</evidence>
<keyword evidence="3" id="KW-1185">Reference proteome</keyword>
<name>A0A8X6TGQ3_NEPPI</name>